<sequence length="132" mass="14993">MIPSHVDVKHLKALTAVLQRAKTCDGQLEQRNIWYEGSPSNHPSKLLDELKTLKAHRETLLRLRKSLEKRISTLQGPCNVVTRQTGIKTLPSEILSQIFVFFCDSYGRGRPAVHLSHVCRQFRHLALQTAAL</sequence>
<dbReference type="OrthoDB" id="3357519at2759"/>
<dbReference type="Proteomes" id="UP000294933">
    <property type="component" value="Unassembled WGS sequence"/>
</dbReference>
<reference evidence="1 2" key="1">
    <citation type="submission" date="2018-06" db="EMBL/GenBank/DDBJ databases">
        <title>A transcriptomic atlas of mushroom development highlights an independent origin of complex multicellularity.</title>
        <authorList>
            <consortium name="DOE Joint Genome Institute"/>
            <person name="Krizsan K."/>
            <person name="Almasi E."/>
            <person name="Merenyi Z."/>
            <person name="Sahu N."/>
            <person name="Viragh M."/>
            <person name="Koszo T."/>
            <person name="Mondo S."/>
            <person name="Kiss B."/>
            <person name="Balint B."/>
            <person name="Kues U."/>
            <person name="Barry K."/>
            <person name="Hegedus J.C."/>
            <person name="Henrissat B."/>
            <person name="Johnson J."/>
            <person name="Lipzen A."/>
            <person name="Ohm R."/>
            <person name="Nagy I."/>
            <person name="Pangilinan J."/>
            <person name="Yan J."/>
            <person name="Xiong Y."/>
            <person name="Grigoriev I.V."/>
            <person name="Hibbett D.S."/>
            <person name="Nagy L.G."/>
        </authorList>
    </citation>
    <scope>NUCLEOTIDE SEQUENCE [LARGE SCALE GENOMIC DNA]</scope>
    <source>
        <strain evidence="1 2">SZMC22713</strain>
    </source>
</reference>
<dbReference type="Gene3D" id="1.20.1280.50">
    <property type="match status" value="1"/>
</dbReference>
<accession>A0A4Y7PX64</accession>
<evidence type="ECO:0000313" key="1">
    <source>
        <dbReference type="EMBL" id="TDL19608.1"/>
    </source>
</evidence>
<dbReference type="EMBL" id="ML170195">
    <property type="protein sequence ID" value="TDL19608.1"/>
    <property type="molecule type" value="Genomic_DNA"/>
</dbReference>
<dbReference type="SUPFAM" id="SSF81383">
    <property type="entry name" value="F-box domain"/>
    <property type="match status" value="1"/>
</dbReference>
<dbReference type="AlphaFoldDB" id="A0A4Y7PX64"/>
<evidence type="ECO:0000313" key="2">
    <source>
        <dbReference type="Proteomes" id="UP000294933"/>
    </source>
</evidence>
<name>A0A4Y7PX64_9AGAM</name>
<proteinExistence type="predicted"/>
<gene>
    <name evidence="1" type="ORF">BD410DRAFT_791990</name>
</gene>
<organism evidence="1 2">
    <name type="scientific">Rickenella mellea</name>
    <dbReference type="NCBI Taxonomy" id="50990"/>
    <lineage>
        <taxon>Eukaryota</taxon>
        <taxon>Fungi</taxon>
        <taxon>Dikarya</taxon>
        <taxon>Basidiomycota</taxon>
        <taxon>Agaricomycotina</taxon>
        <taxon>Agaricomycetes</taxon>
        <taxon>Hymenochaetales</taxon>
        <taxon>Rickenellaceae</taxon>
        <taxon>Rickenella</taxon>
    </lineage>
</organism>
<feature type="non-terminal residue" evidence="1">
    <location>
        <position position="132"/>
    </location>
</feature>
<dbReference type="InterPro" id="IPR036047">
    <property type="entry name" value="F-box-like_dom_sf"/>
</dbReference>
<dbReference type="VEuPathDB" id="FungiDB:BD410DRAFT_791990"/>
<keyword evidence="2" id="KW-1185">Reference proteome</keyword>
<protein>
    <submittedName>
        <fullName evidence="1">Uncharacterized protein</fullName>
    </submittedName>
</protein>
<dbReference type="STRING" id="50990.A0A4Y7PX64"/>